<reference evidence="1" key="1">
    <citation type="submission" date="2014-09" db="EMBL/GenBank/DDBJ databases">
        <authorList>
            <person name="Magalhaes I.L.F."/>
            <person name="Oliveira U."/>
            <person name="Santos F.R."/>
            <person name="Vidigal T.H.D.A."/>
            <person name="Brescovit A.D."/>
            <person name="Santos A.J."/>
        </authorList>
    </citation>
    <scope>NUCLEOTIDE SEQUENCE</scope>
    <source>
        <tissue evidence="1">Shoot tissue taken approximately 20 cm above the soil surface</tissue>
    </source>
</reference>
<name>A0A0A9E8Y0_ARUDO</name>
<reference evidence="1" key="2">
    <citation type="journal article" date="2015" name="Data Brief">
        <title>Shoot transcriptome of the giant reed, Arundo donax.</title>
        <authorList>
            <person name="Barrero R.A."/>
            <person name="Guerrero F.D."/>
            <person name="Moolhuijzen P."/>
            <person name="Goolsby J.A."/>
            <person name="Tidwell J."/>
            <person name="Bellgard S.E."/>
            <person name="Bellgard M.I."/>
        </authorList>
    </citation>
    <scope>NUCLEOTIDE SEQUENCE</scope>
    <source>
        <tissue evidence="1">Shoot tissue taken approximately 20 cm above the soil surface</tissue>
    </source>
</reference>
<dbReference type="AlphaFoldDB" id="A0A0A9E8Y0"/>
<organism evidence="1">
    <name type="scientific">Arundo donax</name>
    <name type="common">Giant reed</name>
    <name type="synonym">Donax arundinaceus</name>
    <dbReference type="NCBI Taxonomy" id="35708"/>
    <lineage>
        <taxon>Eukaryota</taxon>
        <taxon>Viridiplantae</taxon>
        <taxon>Streptophyta</taxon>
        <taxon>Embryophyta</taxon>
        <taxon>Tracheophyta</taxon>
        <taxon>Spermatophyta</taxon>
        <taxon>Magnoliopsida</taxon>
        <taxon>Liliopsida</taxon>
        <taxon>Poales</taxon>
        <taxon>Poaceae</taxon>
        <taxon>PACMAD clade</taxon>
        <taxon>Arundinoideae</taxon>
        <taxon>Arundineae</taxon>
        <taxon>Arundo</taxon>
    </lineage>
</organism>
<sequence>MFADLMRRASEKSADSLSQEFRFLRRKMELLAWFSDPVSIEPAKRPPAVVIFSFLSLSLLWSEQRRMLLYSMANSHRSHPIYETDELPCGFHILVWWGKFVDITFSAYLFIQTCSN</sequence>
<accession>A0A0A9E8Y0</accession>
<protein>
    <submittedName>
        <fullName evidence="1">Uncharacterized protein</fullName>
    </submittedName>
</protein>
<proteinExistence type="predicted"/>
<evidence type="ECO:0000313" key="1">
    <source>
        <dbReference type="EMBL" id="JAD94370.1"/>
    </source>
</evidence>
<dbReference type="EMBL" id="GBRH01203525">
    <property type="protein sequence ID" value="JAD94370.1"/>
    <property type="molecule type" value="Transcribed_RNA"/>
</dbReference>